<gene>
    <name evidence="2" type="ORF">JKP88DRAFT_253207</name>
</gene>
<reference evidence="2" key="1">
    <citation type="submission" date="2021-02" db="EMBL/GenBank/DDBJ databases">
        <title>First Annotated Genome of the Yellow-green Alga Tribonema minus.</title>
        <authorList>
            <person name="Mahan K.M."/>
        </authorList>
    </citation>
    <scope>NUCLEOTIDE SEQUENCE</scope>
    <source>
        <strain evidence="2">UTEX B ZZ1240</strain>
    </source>
</reference>
<dbReference type="Proteomes" id="UP000664859">
    <property type="component" value="Unassembled WGS sequence"/>
</dbReference>
<feature type="region of interest" description="Disordered" evidence="1">
    <location>
        <begin position="461"/>
        <end position="486"/>
    </location>
</feature>
<feature type="region of interest" description="Disordered" evidence="1">
    <location>
        <begin position="1103"/>
        <end position="1130"/>
    </location>
</feature>
<evidence type="ECO:0000313" key="2">
    <source>
        <dbReference type="EMBL" id="KAG5188867.1"/>
    </source>
</evidence>
<accession>A0A835Z723</accession>
<sequence length="1130" mass="119820">MPTSLPASLAPSWCTKSTPVPRVPDGTCRTPLVSPIKSHRVHTSRDSGLKHQQSRGAVPVGLKSRADLVLLGLVPDGRRIDNSSPTQGGAAGHPLLYKPAKPLSVKPLSSLSNPDPTADISCLGDQPGHGVLLKAGQWSSGGGSAQTSRLPHDARVVESSPTLGLTAVCMAVTTRPDCQLSNAFCLNFALRSSPLITPRCTPDGERWWDEENGVWREVTFPAKQPGNRAQTVMLERWLTGALSRAARESMQARPDGPTVGGTGGSGGGGKSVVLVRRQMDLLVLGLGEITRQVTFHCAERGRLLDKIWRSLNDLFEYVLREMSTALADSDGRLTDLSEALEAERAERRARDAQHAHDLRTTKEELSHKWSRVVRDLKGAAAGHAARAKQNEALTELVKRWLPSFDVYKESVLVRLLERPEGAPQAARRNPHVSAEHALAADLQRLKDAGLLGGWGVWAGSGSEPEGGEVHDGSEDREQADSIAQQEDVVRSARAQTAAARLGPDRPAQRGALRDLRCESESESLQHGAGGDGVLTISLRVIAAALPVLQLLACKRDLAAARRDVADRTTELKREKARCTQLLFAAQNAFLSAARDPSPPALSSVGGSSAAPGGTPGFSTQVSVLNFLGAASLQRGSQVFTPVRTSLRRTGRISGDVPAAASAHALRDGGAGGSGEQLLRGVFEHCLARADTPSASTALLRHVVASLLFWSPPPPPPGGAPGAAPPKQPRALTSSERCMLGQLRVALGVGDPQQKLNPREGVLWLRLFGALQAHVHIHNAQHKGPVPPDLAPMTAALMCIQQVFQPTCDQVDGGAQGGGDGGNPFGILHRASLEKGMGVIRSTAAKHGGSHVEVWETMDMAIQHCWRPAAAARSQALRCLYEVADLHAEFGLSLVSVLMHVASPGLPPPVLRALCRRALALSNERGMSADGLIAATADLCLPCHGLQPLLQTEPADLAKQCAFRLDSSLHAARGLLSRAQQLPAKERADTDAAVLQARIKQVESFFSAEESPEKLWSALALLDAEVELVTACGSIVRALRAQASARMGQRCSAQRVFRRWKSAARSGALSLDPELEGAGQLDVNAELNAAAAAAAVEDEIEDVGITGGARGNGNAPRQSRTDTDASSIVFD</sequence>
<dbReference type="OrthoDB" id="193853at2759"/>
<proteinExistence type="predicted"/>
<evidence type="ECO:0000313" key="3">
    <source>
        <dbReference type="Proteomes" id="UP000664859"/>
    </source>
</evidence>
<feature type="compositionally biased region" description="Basic and acidic residues" evidence="1">
    <location>
        <begin position="467"/>
        <end position="479"/>
    </location>
</feature>
<dbReference type="PANTHER" id="PTHR34894:SF5">
    <property type="entry name" value="EF-HAND DOMAIN-CONTAINING PROTEIN"/>
    <property type="match status" value="1"/>
</dbReference>
<protein>
    <submittedName>
        <fullName evidence="2">Uncharacterized protein</fullName>
    </submittedName>
</protein>
<dbReference type="PANTHER" id="PTHR34894">
    <property type="entry name" value="SAM-DEPENDENT METHYLTRANSFERASE RSMI, CONSERVED SITE"/>
    <property type="match status" value="1"/>
</dbReference>
<comment type="caution">
    <text evidence="2">The sequence shown here is derived from an EMBL/GenBank/DDBJ whole genome shotgun (WGS) entry which is preliminary data.</text>
</comment>
<dbReference type="EMBL" id="JAFCMP010000061">
    <property type="protein sequence ID" value="KAG5188867.1"/>
    <property type="molecule type" value="Genomic_DNA"/>
</dbReference>
<name>A0A835Z723_9STRA</name>
<evidence type="ECO:0000256" key="1">
    <source>
        <dbReference type="SAM" id="MobiDB-lite"/>
    </source>
</evidence>
<keyword evidence="3" id="KW-1185">Reference proteome</keyword>
<feature type="region of interest" description="Disordered" evidence="1">
    <location>
        <begin position="38"/>
        <end position="57"/>
    </location>
</feature>
<feature type="region of interest" description="Disordered" evidence="1">
    <location>
        <begin position="246"/>
        <end position="268"/>
    </location>
</feature>
<feature type="compositionally biased region" description="Gly residues" evidence="1">
    <location>
        <begin position="258"/>
        <end position="268"/>
    </location>
</feature>
<organism evidence="2 3">
    <name type="scientific">Tribonema minus</name>
    <dbReference type="NCBI Taxonomy" id="303371"/>
    <lineage>
        <taxon>Eukaryota</taxon>
        <taxon>Sar</taxon>
        <taxon>Stramenopiles</taxon>
        <taxon>Ochrophyta</taxon>
        <taxon>PX clade</taxon>
        <taxon>Xanthophyceae</taxon>
        <taxon>Tribonematales</taxon>
        <taxon>Tribonemataceae</taxon>
        <taxon>Tribonema</taxon>
    </lineage>
</organism>
<dbReference type="AlphaFoldDB" id="A0A835Z723"/>